<dbReference type="GO" id="GO:0005886">
    <property type="term" value="C:plasma membrane"/>
    <property type="evidence" value="ECO:0007669"/>
    <property type="project" value="TreeGrafter"/>
</dbReference>
<keyword evidence="4" id="KW-1185">Reference proteome</keyword>
<evidence type="ECO:0000313" key="3">
    <source>
        <dbReference type="EMBL" id="AQQ71778.1"/>
    </source>
</evidence>
<feature type="transmembrane region" description="Helical" evidence="2">
    <location>
        <begin position="30"/>
        <end position="53"/>
    </location>
</feature>
<gene>
    <name evidence="3" type="ORF">SMSP2_02156</name>
</gene>
<dbReference type="RefSeq" id="WP_146683919.1">
    <property type="nucleotide sequence ID" value="NZ_CP019646.1"/>
</dbReference>
<protein>
    <submittedName>
        <fullName evidence="3">Uncharacterized protein</fullName>
    </submittedName>
</protein>
<name>A0A1Q2MGW6_9BACT</name>
<feature type="compositionally biased region" description="Basic residues" evidence="1">
    <location>
        <begin position="8"/>
        <end position="18"/>
    </location>
</feature>
<reference evidence="4" key="1">
    <citation type="submission" date="2017-02" db="EMBL/GenBank/DDBJ databases">
        <title>Comparative genomics and description of representatives of a novel lineage of planctomycetes thriving in anoxic sediments.</title>
        <authorList>
            <person name="Spring S."/>
            <person name="Bunk B."/>
            <person name="Sproer C."/>
        </authorList>
    </citation>
    <scope>NUCLEOTIDE SEQUENCE [LARGE SCALE GENOMIC DNA]</scope>
    <source>
        <strain evidence="4">SM-Chi-D1</strain>
    </source>
</reference>
<dbReference type="GO" id="GO:0090313">
    <property type="term" value="P:regulation of protein targeting to membrane"/>
    <property type="evidence" value="ECO:0007669"/>
    <property type="project" value="TreeGrafter"/>
</dbReference>
<evidence type="ECO:0000256" key="2">
    <source>
        <dbReference type="SAM" id="Phobius"/>
    </source>
</evidence>
<dbReference type="OrthoDB" id="244263at2"/>
<accession>A0A1Q2MGW6</accession>
<keyword evidence="2" id="KW-0812">Transmembrane</keyword>
<feature type="region of interest" description="Disordered" evidence="1">
    <location>
        <begin position="1"/>
        <end position="24"/>
    </location>
</feature>
<keyword evidence="2" id="KW-1133">Transmembrane helix</keyword>
<evidence type="ECO:0000256" key="1">
    <source>
        <dbReference type="SAM" id="MobiDB-lite"/>
    </source>
</evidence>
<dbReference type="STRING" id="1851148.SMSP2_02156"/>
<dbReference type="InterPro" id="IPR052894">
    <property type="entry name" value="AsmA-related"/>
</dbReference>
<dbReference type="KEGG" id="pbas:SMSP2_02156"/>
<dbReference type="PANTHER" id="PTHR30441:SF4">
    <property type="entry name" value="PROTEIN ASMA"/>
    <property type="match status" value="1"/>
</dbReference>
<dbReference type="AlphaFoldDB" id="A0A1Q2MGW6"/>
<dbReference type="EMBL" id="CP019646">
    <property type="protein sequence ID" value="AQQ71778.1"/>
    <property type="molecule type" value="Genomic_DNA"/>
</dbReference>
<keyword evidence="2" id="KW-0472">Membrane</keyword>
<evidence type="ECO:0000313" key="4">
    <source>
        <dbReference type="Proteomes" id="UP000188181"/>
    </source>
</evidence>
<organism evidence="3 4">
    <name type="scientific">Limihaloglobus sulfuriphilus</name>
    <dbReference type="NCBI Taxonomy" id="1851148"/>
    <lineage>
        <taxon>Bacteria</taxon>
        <taxon>Pseudomonadati</taxon>
        <taxon>Planctomycetota</taxon>
        <taxon>Phycisphaerae</taxon>
        <taxon>Sedimentisphaerales</taxon>
        <taxon>Sedimentisphaeraceae</taxon>
        <taxon>Limihaloglobus</taxon>
    </lineage>
</organism>
<proteinExistence type="predicted"/>
<sequence length="1069" mass="117535">MDNIENKPKRRKPTPKPKKTSEANDHKPSLVFGIFKLLTVFSILLGLLIYFGVPYAVSTEQFKRFITNRVDSEGGMLRYSELKFSWVKGIDITSVTYYDPKGELSVQAARLKGRVLYLPLFKKEIVLKDVVLDAADVSVTILTPEQNEPAVYQAGGANSPQTVICGQDFKFSLTGLAAKVKNSRFRINTLITTQAITDFKVELLRFTGVNADINIDKPGNPSKLDVTMNIIADEQSYPVNLKSEFLTPSNGIPETLSLQCNIDKLDMSVLQPAATVLQIPVKLSGVVDLNINTKMENKTIRHFTASSNSSEFKVKSEVENIKDIEIESITGDISLRGDEQFLYFDKFYCSTDFGTINLEGKIPQKQFDLKTISNIGNFALNGNLDIDIKKMLDTCMVMERPAGSFTVKSGRLLGSFKMDNLDSGVLTSSELSLNDFSASSNGELVRLSKPVQLVSKVKVDSKYKLETIEEMSLTSDFFEIKSSGPVEAANFTADVDITGINRFVRFATGSDDMTFAGKFNSSGIISRQNGMAKFDGSANIKDFKVQDKIKDISIIEPDIQSAFKFSLPSGTSAGEGCYVEDFRLELTAGMLRLFDMNLNPDSSSHKASFKADLSLKKLFDWAKLIKPELAGYVVSGKLNASGKASVNTNKYAVLLDKSTIEGLSVISEAKTLIQQKNIYADLDAEFDALNKTLKTSRGGVVKLDNLEMNIAALNLGNDGTTQSIDADITADYDLLKLTTDFINLIPENMKALKVAGKDRLDLKLKGSWPAAEPKKIPDSVSGNISFGFDSINYKGIKTGAAKIKAAIAAGVLNVDPLSVPVNEGTVNADIKVDFNKELWPLTIKTPVRLIDNVFISEESARELMQRLTPLIATSSRLSGYVTADLTKFSIPLQSADMNTAEIEGSYRINKIKFSAAPLFDRVLSAFGLDRLTAQINVLPTDFDFNKGRMSYKRMIMDVDNVPFELSGAVDSTKKMDLLLTLPITLNGELVRTNQLQNSQKRVEVPLSGLMNNPDIEVEAVLKQQAANRIDNLMRDALGGSETQKQTGDETNPDTTVEGLIKEGIRSIFD</sequence>
<dbReference type="Proteomes" id="UP000188181">
    <property type="component" value="Chromosome"/>
</dbReference>
<dbReference type="PANTHER" id="PTHR30441">
    <property type="entry name" value="DUF748 DOMAIN-CONTAINING PROTEIN"/>
    <property type="match status" value="1"/>
</dbReference>